<reference evidence="2 3" key="1">
    <citation type="journal article" date="2016" name="Mol. Biol. Evol.">
        <title>Comparative Genomics of Early-Diverging Mushroom-Forming Fungi Provides Insights into the Origins of Lignocellulose Decay Capabilities.</title>
        <authorList>
            <person name="Nagy L.G."/>
            <person name="Riley R."/>
            <person name="Tritt A."/>
            <person name="Adam C."/>
            <person name="Daum C."/>
            <person name="Floudas D."/>
            <person name="Sun H."/>
            <person name="Yadav J.S."/>
            <person name="Pangilinan J."/>
            <person name="Larsson K.H."/>
            <person name="Matsuura K."/>
            <person name="Barry K."/>
            <person name="Labutti K."/>
            <person name="Kuo R."/>
            <person name="Ohm R.A."/>
            <person name="Bhattacharya S.S."/>
            <person name="Shirouzu T."/>
            <person name="Yoshinaga Y."/>
            <person name="Martin F.M."/>
            <person name="Grigoriev I.V."/>
            <person name="Hibbett D.S."/>
        </authorList>
    </citation>
    <scope>NUCLEOTIDE SEQUENCE [LARGE SCALE GENOMIC DNA]</scope>
    <source>
        <strain evidence="2 3">HHB12029</strain>
    </source>
</reference>
<evidence type="ECO:0000256" key="1">
    <source>
        <dbReference type="SAM" id="MobiDB-lite"/>
    </source>
</evidence>
<feature type="region of interest" description="Disordered" evidence="1">
    <location>
        <begin position="1"/>
        <end position="22"/>
    </location>
</feature>
<proteinExistence type="predicted"/>
<keyword evidence="3" id="KW-1185">Reference proteome</keyword>
<dbReference type="EMBL" id="KV425888">
    <property type="protein sequence ID" value="KZW02453.1"/>
    <property type="molecule type" value="Genomic_DNA"/>
</dbReference>
<organism evidence="2 3">
    <name type="scientific">Exidia glandulosa HHB12029</name>
    <dbReference type="NCBI Taxonomy" id="1314781"/>
    <lineage>
        <taxon>Eukaryota</taxon>
        <taxon>Fungi</taxon>
        <taxon>Dikarya</taxon>
        <taxon>Basidiomycota</taxon>
        <taxon>Agaricomycotina</taxon>
        <taxon>Agaricomycetes</taxon>
        <taxon>Auriculariales</taxon>
        <taxon>Exidiaceae</taxon>
        <taxon>Exidia</taxon>
    </lineage>
</organism>
<feature type="compositionally biased region" description="Basic residues" evidence="1">
    <location>
        <begin position="1"/>
        <end position="12"/>
    </location>
</feature>
<accession>A0A165PP19</accession>
<protein>
    <submittedName>
        <fullName evidence="2">Uncharacterized protein</fullName>
    </submittedName>
</protein>
<name>A0A165PP19_EXIGL</name>
<evidence type="ECO:0000313" key="3">
    <source>
        <dbReference type="Proteomes" id="UP000077266"/>
    </source>
</evidence>
<dbReference type="Proteomes" id="UP000077266">
    <property type="component" value="Unassembled WGS sequence"/>
</dbReference>
<sequence length="125" mass="14542">MRCTRRQTPRRRSNLDSGPRTTQKWLRNSYQPYLGMVDPCSLLPDSYKSLEVMSSSPHCLIEGRLRESRTRGTEGSGEESMTCHKCWSTHAVSDADLHDNELQCSRCKKLFPCLQGYWKHWNMCL</sequence>
<dbReference type="AlphaFoldDB" id="A0A165PP19"/>
<dbReference type="InParanoid" id="A0A165PP19"/>
<gene>
    <name evidence="2" type="ORF">EXIGLDRAFT_457845</name>
</gene>
<evidence type="ECO:0000313" key="2">
    <source>
        <dbReference type="EMBL" id="KZW02453.1"/>
    </source>
</evidence>